<sequence length="340" mass="37311">MAEEYTPKERFAKALKGESVDRMPAICATQTGTVEQMEASGAYWPDAHYDADKMTTLAEAAHTAVGFEMVRVPFDITAEAEFFGCELKEGTQKQQPSVVGHVVKTEDDIKSLEGYDLSQKRIGTICESIKQLADKYGDELPIFGSMIGPFSLAQHLNGDDWFTNVMINEEFGKKLLDFTTEFCVAYAKKQVENGADTVVIIDPTASYELLGPDFFRKFVLPYHKQVVDACKDMGVGTIVHICGDTTKGLPIMDESGTDAISVDQKVDVATAKENVQNAKIVGNLDPVETLWNGNPDVIKEKSQESLDKGVDFLAPGCGIVSATSNENLQTMVECAKSWKY</sequence>
<dbReference type="AlphaFoldDB" id="D7E6L5"/>
<evidence type="ECO:0000256" key="4">
    <source>
        <dbReference type="ARBA" id="ARBA00022723"/>
    </source>
</evidence>
<dbReference type="KEGG" id="mev:Metev_0310"/>
<dbReference type="OrthoDB" id="124836at2157"/>
<dbReference type="InterPro" id="IPR006360">
    <property type="entry name" value="Mtase_MtaA_CmuA"/>
</dbReference>
<dbReference type="SUPFAM" id="SSF51726">
    <property type="entry name" value="UROD/MetE-like"/>
    <property type="match status" value="1"/>
</dbReference>
<keyword evidence="4" id="KW-0479">Metal-binding</keyword>
<dbReference type="InterPro" id="IPR048096">
    <property type="entry name" value="Methylcob_mtaseMtbA"/>
</dbReference>
<evidence type="ECO:0000256" key="3">
    <source>
        <dbReference type="ARBA" id="ARBA00022679"/>
    </source>
</evidence>
<reference evidence="8 9" key="1">
    <citation type="submission" date="2010-06" db="EMBL/GenBank/DDBJ databases">
        <title>Complete sequence chromosome of Methanohalobium evestigatum Z-7303.</title>
        <authorList>
            <consortium name="US DOE Joint Genome Institute"/>
            <person name="Lucas S."/>
            <person name="Copeland A."/>
            <person name="Lapidus A."/>
            <person name="Cheng J.-F."/>
            <person name="Bruce D."/>
            <person name="Goodwin L."/>
            <person name="Pitluck S."/>
            <person name="Saunders E."/>
            <person name="Detter J.C."/>
            <person name="Han C."/>
            <person name="Tapia R."/>
            <person name="Land M."/>
            <person name="Hauser L."/>
            <person name="Kyrpides N."/>
            <person name="Mikhailova N."/>
            <person name="Sieprawska-Lupa M."/>
            <person name="Whitman W.B."/>
            <person name="Anderson I."/>
            <person name="Woyke T."/>
        </authorList>
    </citation>
    <scope>NUCLEOTIDE SEQUENCE [LARGE SCALE GENOMIC DNA]</scope>
    <source>
        <strain evidence="9">ATCC BAA-1072 / DSM 3721 / NBRC 107634 / OCM 161 / Z-7303</strain>
    </source>
</reference>
<keyword evidence="9" id="KW-1185">Reference proteome</keyword>
<dbReference type="GO" id="GO:0032259">
    <property type="term" value="P:methylation"/>
    <property type="evidence" value="ECO:0007669"/>
    <property type="project" value="UniProtKB-KW"/>
</dbReference>
<dbReference type="PANTHER" id="PTHR47099">
    <property type="entry name" value="METHYLCOBAMIDE:COM METHYLTRANSFERASE MTBA"/>
    <property type="match status" value="1"/>
</dbReference>
<dbReference type="EMBL" id="CP002069">
    <property type="protein sequence ID" value="ADI73237.1"/>
    <property type="molecule type" value="Genomic_DNA"/>
</dbReference>
<dbReference type="Pfam" id="PF01208">
    <property type="entry name" value="URO-D"/>
    <property type="match status" value="1"/>
</dbReference>
<name>D7E6L5_METEZ</name>
<dbReference type="InterPro" id="IPR000257">
    <property type="entry name" value="Uroporphyrinogen_deCOase"/>
</dbReference>
<proteinExistence type="predicted"/>
<dbReference type="GO" id="GO:2001129">
    <property type="term" value="P:methane biosynthetic process from dimethylamine"/>
    <property type="evidence" value="ECO:0007669"/>
    <property type="project" value="InterPro"/>
</dbReference>
<dbReference type="HOGENOM" id="CLU_040933_2_1_2"/>
<comment type="cofactor">
    <cofactor evidence="1">
        <name>Zn(2+)</name>
        <dbReference type="ChEBI" id="CHEBI:29105"/>
    </cofactor>
</comment>
<evidence type="ECO:0000313" key="9">
    <source>
        <dbReference type="Proteomes" id="UP000000391"/>
    </source>
</evidence>
<dbReference type="Gene3D" id="3.20.20.210">
    <property type="match status" value="1"/>
</dbReference>
<dbReference type="GO" id="GO:0004853">
    <property type="term" value="F:uroporphyrinogen decarboxylase activity"/>
    <property type="evidence" value="ECO:0007669"/>
    <property type="project" value="InterPro"/>
</dbReference>
<dbReference type="NCBIfam" id="TIGR01463">
    <property type="entry name" value="mtaA_cmuA"/>
    <property type="match status" value="1"/>
</dbReference>
<dbReference type="GO" id="GO:0006730">
    <property type="term" value="P:one-carbon metabolic process"/>
    <property type="evidence" value="ECO:0007669"/>
    <property type="project" value="InterPro"/>
</dbReference>
<dbReference type="RefSeq" id="WP_013193805.1">
    <property type="nucleotide sequence ID" value="NC_014253.1"/>
</dbReference>
<dbReference type="GO" id="GO:0043791">
    <property type="term" value="F:dimethylamine methyltransferase activity"/>
    <property type="evidence" value="ECO:0007669"/>
    <property type="project" value="InterPro"/>
</dbReference>
<protein>
    <submittedName>
        <fullName evidence="8">Methyltransferase MtaA/CmuA family</fullName>
    </submittedName>
</protein>
<organism evidence="8 9">
    <name type="scientific">Methanohalobium evestigatum (strain ATCC BAA-1072 / DSM 3721 / NBRC 107634 / OCM 161 / Z-7303)</name>
    <dbReference type="NCBI Taxonomy" id="644295"/>
    <lineage>
        <taxon>Archaea</taxon>
        <taxon>Methanobacteriati</taxon>
        <taxon>Methanobacteriota</taxon>
        <taxon>Stenosarchaea group</taxon>
        <taxon>Methanomicrobia</taxon>
        <taxon>Methanosarcinales</taxon>
        <taxon>Methanosarcinaceae</taxon>
        <taxon>Methanohalobium</taxon>
    </lineage>
</organism>
<evidence type="ECO:0000256" key="1">
    <source>
        <dbReference type="ARBA" id="ARBA00001947"/>
    </source>
</evidence>
<evidence type="ECO:0000256" key="5">
    <source>
        <dbReference type="ARBA" id="ARBA00022833"/>
    </source>
</evidence>
<feature type="domain" description="Uroporphyrinogen decarboxylase (URO-D)" evidence="7">
    <location>
        <begin position="6"/>
        <end position="338"/>
    </location>
</feature>
<dbReference type="InterPro" id="IPR052024">
    <property type="entry name" value="Methanogen_methyltrans"/>
</dbReference>
<dbReference type="NCBIfam" id="NF004889">
    <property type="entry name" value="PRK06252.1"/>
    <property type="match status" value="1"/>
</dbReference>
<evidence type="ECO:0000313" key="8">
    <source>
        <dbReference type="EMBL" id="ADI73237.1"/>
    </source>
</evidence>
<evidence type="ECO:0000256" key="2">
    <source>
        <dbReference type="ARBA" id="ARBA00022603"/>
    </source>
</evidence>
<evidence type="ECO:0000259" key="7">
    <source>
        <dbReference type="Pfam" id="PF01208"/>
    </source>
</evidence>
<gene>
    <name evidence="8" type="ordered locus">Metev_0310</name>
</gene>
<dbReference type="Proteomes" id="UP000000391">
    <property type="component" value="Chromosome"/>
</dbReference>
<dbReference type="GO" id="GO:0046872">
    <property type="term" value="F:metal ion binding"/>
    <property type="evidence" value="ECO:0007669"/>
    <property type="project" value="UniProtKB-KW"/>
</dbReference>
<dbReference type="GO" id="GO:0006779">
    <property type="term" value="P:porphyrin-containing compound biosynthetic process"/>
    <property type="evidence" value="ECO:0007669"/>
    <property type="project" value="InterPro"/>
</dbReference>
<dbReference type="PANTHER" id="PTHR47099:SF1">
    <property type="entry name" value="METHYLCOBAMIDE:COM METHYLTRANSFERASE MTBA"/>
    <property type="match status" value="1"/>
</dbReference>
<keyword evidence="6" id="KW-0484">Methanogenesis</keyword>
<keyword evidence="2 8" id="KW-0489">Methyltransferase</keyword>
<dbReference type="GeneID" id="9345924"/>
<dbReference type="NCBIfam" id="NF041608">
    <property type="entry name" value="methylcob_mtaseMtbA"/>
    <property type="match status" value="1"/>
</dbReference>
<evidence type="ECO:0000256" key="6">
    <source>
        <dbReference type="ARBA" id="ARBA00022994"/>
    </source>
</evidence>
<keyword evidence="3 8" id="KW-0808">Transferase</keyword>
<accession>D7E6L5</accession>
<keyword evidence="5" id="KW-0862">Zinc</keyword>
<dbReference type="InterPro" id="IPR038071">
    <property type="entry name" value="UROD/MetE-like_sf"/>
</dbReference>
<dbReference type="STRING" id="644295.Metev_0310"/>
<dbReference type="CDD" id="cd03307">
    <property type="entry name" value="Mta_CmuA_like"/>
    <property type="match status" value="1"/>
</dbReference>